<evidence type="ECO:0000256" key="1">
    <source>
        <dbReference type="SAM" id="MobiDB-lite"/>
    </source>
</evidence>
<feature type="region of interest" description="Disordered" evidence="1">
    <location>
        <begin position="43"/>
        <end position="67"/>
    </location>
</feature>
<sequence>MPPERASSPARRPTNCTSMKTRSRATALVLSHPAIRMFTKTSSAMACSPKRPTRQPSPPSLPGKPLASGRWREAVMCIFTTPMVFTKTKRHWAATRFTCRPARTRRSSKTWLPKRVVSIKSCSTRRDHGTPAVRRHCAWRRMASRRISRTIRLPAITTLPTASSGNPVR</sequence>
<organism evidence="2 3">
    <name type="scientific">Neorhodopirellula pilleata</name>
    <dbReference type="NCBI Taxonomy" id="2714738"/>
    <lineage>
        <taxon>Bacteria</taxon>
        <taxon>Pseudomonadati</taxon>
        <taxon>Planctomycetota</taxon>
        <taxon>Planctomycetia</taxon>
        <taxon>Pirellulales</taxon>
        <taxon>Pirellulaceae</taxon>
        <taxon>Neorhodopirellula</taxon>
    </lineage>
</organism>
<accession>A0A5C5ZHZ3</accession>
<comment type="caution">
    <text evidence="2">The sequence shown here is derived from an EMBL/GenBank/DDBJ whole genome shotgun (WGS) entry which is preliminary data.</text>
</comment>
<keyword evidence="3" id="KW-1185">Reference proteome</keyword>
<dbReference type="AlphaFoldDB" id="A0A5C5ZHZ3"/>
<feature type="region of interest" description="Disordered" evidence="1">
    <location>
        <begin position="1"/>
        <end position="22"/>
    </location>
</feature>
<protein>
    <submittedName>
        <fullName evidence="2">Uncharacterized protein</fullName>
    </submittedName>
</protein>
<proteinExistence type="predicted"/>
<gene>
    <name evidence="2" type="ORF">Pla100_60560</name>
</gene>
<evidence type="ECO:0000313" key="3">
    <source>
        <dbReference type="Proteomes" id="UP000316213"/>
    </source>
</evidence>
<reference evidence="2 3" key="1">
    <citation type="submission" date="2019-02" db="EMBL/GenBank/DDBJ databases">
        <title>Deep-cultivation of Planctomycetes and their phenomic and genomic characterization uncovers novel biology.</title>
        <authorList>
            <person name="Wiegand S."/>
            <person name="Jogler M."/>
            <person name="Boedeker C."/>
            <person name="Pinto D."/>
            <person name="Vollmers J."/>
            <person name="Rivas-Marin E."/>
            <person name="Kohn T."/>
            <person name="Peeters S.H."/>
            <person name="Heuer A."/>
            <person name="Rast P."/>
            <person name="Oberbeckmann S."/>
            <person name="Bunk B."/>
            <person name="Jeske O."/>
            <person name="Meyerdierks A."/>
            <person name="Storesund J.E."/>
            <person name="Kallscheuer N."/>
            <person name="Luecker S."/>
            <person name="Lage O.M."/>
            <person name="Pohl T."/>
            <person name="Merkel B.J."/>
            <person name="Hornburger P."/>
            <person name="Mueller R.-W."/>
            <person name="Bruemmer F."/>
            <person name="Labrenz M."/>
            <person name="Spormann A.M."/>
            <person name="Op Den Camp H."/>
            <person name="Overmann J."/>
            <person name="Amann R."/>
            <person name="Jetten M.S.M."/>
            <person name="Mascher T."/>
            <person name="Medema M.H."/>
            <person name="Devos D.P."/>
            <person name="Kaster A.-K."/>
            <person name="Ovreas L."/>
            <person name="Rohde M."/>
            <person name="Galperin M.Y."/>
            <person name="Jogler C."/>
        </authorList>
    </citation>
    <scope>NUCLEOTIDE SEQUENCE [LARGE SCALE GENOMIC DNA]</scope>
    <source>
        <strain evidence="2 3">Pla100</strain>
    </source>
</reference>
<evidence type="ECO:0000313" key="2">
    <source>
        <dbReference type="EMBL" id="TWT86431.1"/>
    </source>
</evidence>
<feature type="compositionally biased region" description="Low complexity" evidence="1">
    <location>
        <begin position="1"/>
        <end position="13"/>
    </location>
</feature>
<dbReference type="EMBL" id="SJPM01000033">
    <property type="protein sequence ID" value="TWT86431.1"/>
    <property type="molecule type" value="Genomic_DNA"/>
</dbReference>
<name>A0A5C5ZHZ3_9BACT</name>
<dbReference type="Proteomes" id="UP000316213">
    <property type="component" value="Unassembled WGS sequence"/>
</dbReference>